<evidence type="ECO:0000313" key="2">
    <source>
        <dbReference type="EMBL" id="CDW50786.1"/>
    </source>
</evidence>
<organism evidence="2">
    <name type="scientific">Lepeophtheirus salmonis</name>
    <name type="common">Salmon louse</name>
    <name type="synonym">Caligus salmonis</name>
    <dbReference type="NCBI Taxonomy" id="72036"/>
    <lineage>
        <taxon>Eukaryota</taxon>
        <taxon>Metazoa</taxon>
        <taxon>Ecdysozoa</taxon>
        <taxon>Arthropoda</taxon>
        <taxon>Crustacea</taxon>
        <taxon>Multicrustacea</taxon>
        <taxon>Hexanauplia</taxon>
        <taxon>Copepoda</taxon>
        <taxon>Siphonostomatoida</taxon>
        <taxon>Caligidae</taxon>
        <taxon>Lepeophtheirus</taxon>
    </lineage>
</organism>
<proteinExistence type="predicted"/>
<accession>A0A0K2VLB8</accession>
<name>A0A0K2VLB8_LEPSM</name>
<keyword evidence="1" id="KW-1133">Transmembrane helix</keyword>
<keyword evidence="1" id="KW-0812">Transmembrane</keyword>
<protein>
    <submittedName>
        <fullName evidence="2">Uncharacterized protein</fullName>
    </submittedName>
</protein>
<dbReference type="AlphaFoldDB" id="A0A0K2VLB8"/>
<feature type="transmembrane region" description="Helical" evidence="1">
    <location>
        <begin position="7"/>
        <end position="33"/>
    </location>
</feature>
<sequence>MSNFRQLLIFIIIPIFIIHVMNIVWFNCLYFLFNSLLELNFILRRTFILKYDD</sequence>
<dbReference type="EMBL" id="HACA01033425">
    <property type="protein sequence ID" value="CDW50786.1"/>
    <property type="molecule type" value="Transcribed_RNA"/>
</dbReference>
<evidence type="ECO:0000256" key="1">
    <source>
        <dbReference type="SAM" id="Phobius"/>
    </source>
</evidence>
<keyword evidence="1" id="KW-0472">Membrane</keyword>
<reference evidence="2" key="1">
    <citation type="submission" date="2014-05" db="EMBL/GenBank/DDBJ databases">
        <authorList>
            <person name="Chronopoulou M."/>
        </authorList>
    </citation>
    <scope>NUCLEOTIDE SEQUENCE</scope>
    <source>
        <tissue evidence="2">Whole organism</tissue>
    </source>
</reference>